<evidence type="ECO:0000256" key="6">
    <source>
        <dbReference type="ARBA" id="ARBA00022729"/>
    </source>
</evidence>
<evidence type="ECO:0000256" key="3">
    <source>
        <dbReference type="ARBA" id="ARBA00022452"/>
    </source>
</evidence>
<dbReference type="Gene3D" id="2.40.170.20">
    <property type="entry name" value="TonB-dependent receptor, beta-barrel domain"/>
    <property type="match status" value="1"/>
</dbReference>
<sequence length="765" mass="81920">MPVVILRNGVLIGCGALAACLAFSGAASAQQADDRTDIRVIGHRDPEGLLPDQTEPKAVSAISSDFIVKQAPTLNAFQLVNLLPGATVASSDPYGLSTSSSLTLRGLGQDEIGVLLEGAPQNDIGYYYAYPSQFADPGNVRQIALAQGSVDIDSPTVGGAGGLLSLTLDDPKATRQALVDLSLGSYALRRVFGRVDTGTIGSTGLKAFLSYSNTRADNWRGAGYDTRQHVDAKLLREWGDGNRASLALSYNDANSASYPSPTLADWQARGRGFNYDARYTAGNTNYWRLYRAPFRNLYASAPVHLRLNDRLTLDSTTYLQFGYGNSPYGTELSTTGNFLGNEALAAPIALPGAVDGVATVLGNYTGDQMRSGNVSKLTLQAGIHRVTAGLWFDYGTDRVAQSYTAVDAEGRPADRWGYRSKAIRTADGRLLAYENQRTVTVTKSVFLADSIALDPRLTVDIGFKGVSLLRNGRNYLPGPQDRVRRNSYVALPRAAVRYAIDDRQQVFANITTNFRTPNEFTLYDSSYGGVVSTRGTDALRNEYSISEELGYRYIGPNLSASVTGFHYKFRNRQLATVVDVGGAQVNSTLNAGGQTSYGVDAEIDYRPAKGVSVYISGEYLRARIDDDLPVGGDYLPTRGKRAVSSPTVQIGGGGTYDDGRLFGSIAGKYVGRQYATFVNDESIKGYATLDVSLGVHLADWFDGKRTDLRVNAINVTDPHVLAGVQAVTTNARDVVGRGGTVVSGAAPAYYIGSGAAVVATVSRGF</sequence>
<dbReference type="PANTHER" id="PTHR32552">
    <property type="entry name" value="FERRICHROME IRON RECEPTOR-RELATED"/>
    <property type="match status" value="1"/>
</dbReference>
<evidence type="ECO:0000259" key="16">
    <source>
        <dbReference type="Pfam" id="PF07715"/>
    </source>
</evidence>
<dbReference type="GO" id="GO:0009279">
    <property type="term" value="C:cell outer membrane"/>
    <property type="evidence" value="ECO:0007669"/>
    <property type="project" value="UniProtKB-SubCell"/>
</dbReference>
<dbReference type="InterPro" id="IPR039426">
    <property type="entry name" value="TonB-dep_rcpt-like"/>
</dbReference>
<comment type="caution">
    <text evidence="17">The sequence shown here is derived from an EMBL/GenBank/DDBJ whole genome shotgun (WGS) entry which is preliminary data.</text>
</comment>
<evidence type="ECO:0000256" key="1">
    <source>
        <dbReference type="ARBA" id="ARBA00004571"/>
    </source>
</evidence>
<evidence type="ECO:0000313" key="18">
    <source>
        <dbReference type="Proteomes" id="UP000321250"/>
    </source>
</evidence>
<dbReference type="Gene3D" id="2.170.130.10">
    <property type="entry name" value="TonB-dependent receptor, plug domain"/>
    <property type="match status" value="1"/>
</dbReference>
<comment type="similarity">
    <text evidence="12 13">Belongs to the TonB-dependent receptor family.</text>
</comment>
<evidence type="ECO:0000256" key="11">
    <source>
        <dbReference type="ARBA" id="ARBA00023237"/>
    </source>
</evidence>
<feature type="domain" description="TonB-dependent receptor-like beta-barrel" evidence="15">
    <location>
        <begin position="251"/>
        <end position="715"/>
    </location>
</feature>
<keyword evidence="6 14" id="KW-0732">Signal</keyword>
<comment type="subcellular location">
    <subcellularLocation>
        <location evidence="1 12">Cell outer membrane</location>
        <topology evidence="1 12">Multi-pass membrane protein</topology>
    </subcellularLocation>
</comment>
<dbReference type="Proteomes" id="UP000321250">
    <property type="component" value="Unassembled WGS sequence"/>
</dbReference>
<evidence type="ECO:0000256" key="7">
    <source>
        <dbReference type="ARBA" id="ARBA00023004"/>
    </source>
</evidence>
<keyword evidence="10 12" id="KW-0472">Membrane</keyword>
<evidence type="ECO:0000256" key="9">
    <source>
        <dbReference type="ARBA" id="ARBA00023077"/>
    </source>
</evidence>
<dbReference type="GO" id="GO:0015344">
    <property type="term" value="F:siderophore uptake transmembrane transporter activity"/>
    <property type="evidence" value="ECO:0007669"/>
    <property type="project" value="TreeGrafter"/>
</dbReference>
<dbReference type="InterPro" id="IPR037066">
    <property type="entry name" value="Plug_dom_sf"/>
</dbReference>
<evidence type="ECO:0000256" key="4">
    <source>
        <dbReference type="ARBA" id="ARBA00022496"/>
    </source>
</evidence>
<keyword evidence="2 12" id="KW-0813">Transport</keyword>
<proteinExistence type="inferred from homology"/>
<dbReference type="SUPFAM" id="SSF56935">
    <property type="entry name" value="Porins"/>
    <property type="match status" value="1"/>
</dbReference>
<dbReference type="OrthoDB" id="593427at2"/>
<evidence type="ECO:0000313" key="17">
    <source>
        <dbReference type="EMBL" id="TXC71145.1"/>
    </source>
</evidence>
<keyword evidence="5 12" id="KW-0812">Transmembrane</keyword>
<evidence type="ECO:0000259" key="15">
    <source>
        <dbReference type="Pfam" id="PF00593"/>
    </source>
</evidence>
<dbReference type="InterPro" id="IPR000531">
    <property type="entry name" value="Beta-barrel_TonB"/>
</dbReference>
<keyword evidence="11 12" id="KW-0998">Cell outer membrane</keyword>
<dbReference type="InterPro" id="IPR012910">
    <property type="entry name" value="Plug_dom"/>
</dbReference>
<reference evidence="17 18" key="1">
    <citation type="journal article" date="2013" name="Antonie Van Leeuwenhoek">
        <title>Sphingomonas ginsenosidivorax sp. nov., with the ability to transform ginsenosides.</title>
        <authorList>
            <person name="Jin X.F."/>
            <person name="Kim J.K."/>
            <person name="Liu Q.M."/>
            <person name="Kang M.S."/>
            <person name="He D."/>
            <person name="Jin F.X."/>
            <person name="Kim S.C."/>
            <person name="Im W.T."/>
        </authorList>
    </citation>
    <scope>NUCLEOTIDE SEQUENCE [LARGE SCALE GENOMIC DNA]</scope>
    <source>
        <strain evidence="17 18">KHI67</strain>
    </source>
</reference>
<dbReference type="EMBL" id="VOQR01000001">
    <property type="protein sequence ID" value="TXC71145.1"/>
    <property type="molecule type" value="Genomic_DNA"/>
</dbReference>
<gene>
    <name evidence="17" type="ORF">FSB78_09425</name>
</gene>
<dbReference type="InterPro" id="IPR036942">
    <property type="entry name" value="Beta-barrel_TonB_sf"/>
</dbReference>
<dbReference type="AlphaFoldDB" id="A0A5C6UGH0"/>
<keyword evidence="4" id="KW-0410">Iron transport</keyword>
<dbReference type="PROSITE" id="PS52016">
    <property type="entry name" value="TONB_DEPENDENT_REC_3"/>
    <property type="match status" value="1"/>
</dbReference>
<keyword evidence="3 12" id="KW-1134">Transmembrane beta strand</keyword>
<feature type="chain" id="PRO_5022976100" evidence="14">
    <location>
        <begin position="30"/>
        <end position="765"/>
    </location>
</feature>
<evidence type="ECO:0000256" key="10">
    <source>
        <dbReference type="ARBA" id="ARBA00023136"/>
    </source>
</evidence>
<keyword evidence="17" id="KW-0675">Receptor</keyword>
<dbReference type="Pfam" id="PF07715">
    <property type="entry name" value="Plug"/>
    <property type="match status" value="1"/>
</dbReference>
<keyword evidence="9 13" id="KW-0798">TonB box</keyword>
<dbReference type="PROSITE" id="PS51257">
    <property type="entry name" value="PROKAR_LIPOPROTEIN"/>
    <property type="match status" value="1"/>
</dbReference>
<organism evidence="17 18">
    <name type="scientific">Sphingomonas ginsenosidivorax</name>
    <dbReference type="NCBI Taxonomy" id="862135"/>
    <lineage>
        <taxon>Bacteria</taxon>
        <taxon>Pseudomonadati</taxon>
        <taxon>Pseudomonadota</taxon>
        <taxon>Alphaproteobacteria</taxon>
        <taxon>Sphingomonadales</taxon>
        <taxon>Sphingomonadaceae</taxon>
        <taxon>Sphingomonas</taxon>
    </lineage>
</organism>
<protein>
    <submittedName>
        <fullName evidence="17">TonB-dependent receptor</fullName>
    </submittedName>
</protein>
<evidence type="ECO:0000256" key="8">
    <source>
        <dbReference type="ARBA" id="ARBA00023065"/>
    </source>
</evidence>
<dbReference type="Pfam" id="PF00593">
    <property type="entry name" value="TonB_dep_Rec_b-barrel"/>
    <property type="match status" value="1"/>
</dbReference>
<accession>A0A5C6UGH0</accession>
<evidence type="ECO:0000256" key="14">
    <source>
        <dbReference type="SAM" id="SignalP"/>
    </source>
</evidence>
<keyword evidence="8" id="KW-0406">Ion transport</keyword>
<keyword evidence="7" id="KW-0408">Iron</keyword>
<feature type="domain" description="TonB-dependent receptor plug" evidence="16">
    <location>
        <begin position="53"/>
        <end position="151"/>
    </location>
</feature>
<name>A0A5C6UGH0_9SPHN</name>
<evidence type="ECO:0000256" key="13">
    <source>
        <dbReference type="RuleBase" id="RU003357"/>
    </source>
</evidence>
<feature type="signal peptide" evidence="14">
    <location>
        <begin position="1"/>
        <end position="29"/>
    </location>
</feature>
<dbReference type="RefSeq" id="WP_147082145.1">
    <property type="nucleotide sequence ID" value="NZ_VOQR01000001.1"/>
</dbReference>
<evidence type="ECO:0000256" key="12">
    <source>
        <dbReference type="PROSITE-ProRule" id="PRU01360"/>
    </source>
</evidence>
<evidence type="ECO:0000256" key="5">
    <source>
        <dbReference type="ARBA" id="ARBA00022692"/>
    </source>
</evidence>
<evidence type="ECO:0000256" key="2">
    <source>
        <dbReference type="ARBA" id="ARBA00022448"/>
    </source>
</evidence>
<keyword evidence="18" id="KW-1185">Reference proteome</keyword>
<dbReference type="PANTHER" id="PTHR32552:SF89">
    <property type="entry name" value="CATECHOLATE SIDEROPHORE RECEPTOR FIU"/>
    <property type="match status" value="1"/>
</dbReference>